<sequence>MVSIQIVAPSLYLLQLDNIPCSLGIDSADGVMTSIIKRHTTLPFATSQTIRTTFENQREVLFKVYVGERARTDDNNLLAEFKLNDIRPAPSGAQFQVTFHINNLIMHVSAMDKTTRNPCTVTVVNDEARLSKPAIVKMVRDAEQYSQQDKRLRRIADLTRKRNAVDREIMLLKGEVKEFDDAQPERDVLVDVEEIGLQGVWVLDEEDTGTSGVDDGDAGTSSGR</sequence>
<dbReference type="InterPro" id="IPR029047">
    <property type="entry name" value="HSP70_peptide-bd_sf"/>
</dbReference>
<organism evidence="4 5">
    <name type="scientific">Globodera pallida</name>
    <name type="common">Potato cyst nematode worm</name>
    <name type="synonym">Heterodera pallida</name>
    <dbReference type="NCBI Taxonomy" id="36090"/>
    <lineage>
        <taxon>Eukaryota</taxon>
        <taxon>Metazoa</taxon>
        <taxon>Ecdysozoa</taxon>
        <taxon>Nematoda</taxon>
        <taxon>Chromadorea</taxon>
        <taxon>Rhabditida</taxon>
        <taxon>Tylenchina</taxon>
        <taxon>Tylenchomorpha</taxon>
        <taxon>Tylenchoidea</taxon>
        <taxon>Heteroderidae</taxon>
        <taxon>Heteroderinae</taxon>
        <taxon>Globodera</taxon>
    </lineage>
</organism>
<dbReference type="AlphaFoldDB" id="A0A183BKG9"/>
<evidence type="ECO:0000313" key="4">
    <source>
        <dbReference type="Proteomes" id="UP000050741"/>
    </source>
</evidence>
<keyword evidence="3" id="KW-0067">ATP-binding</keyword>
<dbReference type="OrthoDB" id="5865636at2759"/>
<dbReference type="GO" id="GO:0005524">
    <property type="term" value="F:ATP binding"/>
    <property type="evidence" value="ECO:0007669"/>
    <property type="project" value="UniProtKB-KW"/>
</dbReference>
<dbReference type="Proteomes" id="UP000050741">
    <property type="component" value="Unassembled WGS sequence"/>
</dbReference>
<dbReference type="WBParaSite" id="GPLIN_000110000">
    <property type="protein sequence ID" value="GPLIN_000110000"/>
    <property type="gene ID" value="GPLIN_000110000"/>
</dbReference>
<name>A0A183BKG9_GLOPA</name>
<dbReference type="GO" id="GO:0140662">
    <property type="term" value="F:ATP-dependent protein folding chaperone"/>
    <property type="evidence" value="ECO:0007669"/>
    <property type="project" value="InterPro"/>
</dbReference>
<dbReference type="Gene3D" id="2.60.34.10">
    <property type="entry name" value="Substrate Binding Domain Of DNAk, Chain A, domain 1"/>
    <property type="match status" value="1"/>
</dbReference>
<evidence type="ECO:0000256" key="3">
    <source>
        <dbReference type="ARBA" id="ARBA00022840"/>
    </source>
</evidence>
<evidence type="ECO:0000313" key="5">
    <source>
        <dbReference type="WBParaSite" id="GPLIN_000110000"/>
    </source>
</evidence>
<proteinExistence type="inferred from homology"/>
<dbReference type="SUPFAM" id="SSF100920">
    <property type="entry name" value="Heat shock protein 70kD (HSP70), peptide-binding domain"/>
    <property type="match status" value="1"/>
</dbReference>
<dbReference type="PANTHER" id="PTHR19375">
    <property type="entry name" value="HEAT SHOCK PROTEIN 70KDA"/>
    <property type="match status" value="1"/>
</dbReference>
<protein>
    <submittedName>
        <fullName evidence="5">MSP domain-containing protein</fullName>
    </submittedName>
</protein>
<accession>A0A183BKG9</accession>
<dbReference type="Pfam" id="PF00012">
    <property type="entry name" value="HSP70"/>
    <property type="match status" value="1"/>
</dbReference>
<comment type="similarity">
    <text evidence="1">Belongs to the heat shock protein 70 family.</text>
</comment>
<evidence type="ECO:0000256" key="2">
    <source>
        <dbReference type="ARBA" id="ARBA00022741"/>
    </source>
</evidence>
<keyword evidence="4" id="KW-1185">Reference proteome</keyword>
<keyword evidence="2" id="KW-0547">Nucleotide-binding</keyword>
<dbReference type="InterPro" id="IPR013126">
    <property type="entry name" value="Hsp_70_fam"/>
</dbReference>
<evidence type="ECO:0000256" key="1">
    <source>
        <dbReference type="ARBA" id="ARBA00007381"/>
    </source>
</evidence>
<reference evidence="5" key="2">
    <citation type="submission" date="2016-06" db="UniProtKB">
        <authorList>
            <consortium name="WormBaseParasite"/>
        </authorList>
    </citation>
    <scope>IDENTIFICATION</scope>
</reference>
<reference evidence="4" key="1">
    <citation type="submission" date="2014-05" db="EMBL/GenBank/DDBJ databases">
        <title>The genome and life-stage specific transcriptomes of Globodera pallida elucidate key aspects of plant parasitism by a cyst nematode.</title>
        <authorList>
            <person name="Cotton J.A."/>
            <person name="Lilley C.J."/>
            <person name="Jones L.M."/>
            <person name="Kikuchi T."/>
            <person name="Reid A.J."/>
            <person name="Thorpe P."/>
            <person name="Tsai I.J."/>
            <person name="Beasley H."/>
            <person name="Blok V."/>
            <person name="Cock P.J.A."/>
            <person name="Van den Akker S.E."/>
            <person name="Holroyd N."/>
            <person name="Hunt M."/>
            <person name="Mantelin S."/>
            <person name="Naghra H."/>
            <person name="Pain A."/>
            <person name="Palomares-Rius J.E."/>
            <person name="Zarowiecki M."/>
            <person name="Berriman M."/>
            <person name="Jones J.T."/>
            <person name="Urwin P.E."/>
        </authorList>
    </citation>
    <scope>NUCLEOTIDE SEQUENCE [LARGE SCALE GENOMIC DNA]</scope>
    <source>
        <strain evidence="4">Lindley</strain>
    </source>
</reference>